<name>A0ABW6AZY9_9SPHI</name>
<keyword evidence="2" id="KW-1185">Reference proteome</keyword>
<evidence type="ECO:0000313" key="1">
    <source>
        <dbReference type="EMBL" id="MFD2961345.1"/>
    </source>
</evidence>
<evidence type="ECO:0000313" key="2">
    <source>
        <dbReference type="Proteomes" id="UP001597560"/>
    </source>
</evidence>
<dbReference type="EMBL" id="JBHUPA010000002">
    <property type="protein sequence ID" value="MFD2961345.1"/>
    <property type="molecule type" value="Genomic_DNA"/>
</dbReference>
<sequence>MEKMVFLGKRGFSIIYKSSETHIHGSRFVDEGKKEAFAIKQGKELPVDIAFHEELKKALISL</sequence>
<gene>
    <name evidence="1" type="ORF">ACFS6J_06095</name>
</gene>
<dbReference type="Proteomes" id="UP001597560">
    <property type="component" value="Unassembled WGS sequence"/>
</dbReference>
<comment type="caution">
    <text evidence="1">The sequence shown here is derived from an EMBL/GenBank/DDBJ whole genome shotgun (WGS) entry which is preliminary data.</text>
</comment>
<dbReference type="RefSeq" id="WP_377609478.1">
    <property type="nucleotide sequence ID" value="NZ_JBHUPA010000002.1"/>
</dbReference>
<organism evidence="1 2">
    <name type="scientific">Olivibacter jilunii</name>
    <dbReference type="NCBI Taxonomy" id="985016"/>
    <lineage>
        <taxon>Bacteria</taxon>
        <taxon>Pseudomonadati</taxon>
        <taxon>Bacteroidota</taxon>
        <taxon>Sphingobacteriia</taxon>
        <taxon>Sphingobacteriales</taxon>
        <taxon>Sphingobacteriaceae</taxon>
        <taxon>Olivibacter</taxon>
    </lineage>
</organism>
<proteinExistence type="predicted"/>
<reference evidence="2" key="1">
    <citation type="journal article" date="2019" name="Int. J. Syst. Evol. Microbiol.">
        <title>The Global Catalogue of Microorganisms (GCM) 10K type strain sequencing project: providing services to taxonomists for standard genome sequencing and annotation.</title>
        <authorList>
            <consortium name="The Broad Institute Genomics Platform"/>
            <consortium name="The Broad Institute Genome Sequencing Center for Infectious Disease"/>
            <person name="Wu L."/>
            <person name="Ma J."/>
        </authorList>
    </citation>
    <scope>NUCLEOTIDE SEQUENCE [LARGE SCALE GENOMIC DNA]</scope>
    <source>
        <strain evidence="2">KCTC 23098</strain>
    </source>
</reference>
<protein>
    <submittedName>
        <fullName evidence="1">Uncharacterized protein</fullName>
    </submittedName>
</protein>
<accession>A0ABW6AZY9</accession>